<evidence type="ECO:0000256" key="1">
    <source>
        <dbReference type="SAM" id="MobiDB-lite"/>
    </source>
</evidence>
<feature type="region of interest" description="Disordered" evidence="1">
    <location>
        <begin position="448"/>
        <end position="530"/>
    </location>
</feature>
<gene>
    <name evidence="2" type="ORF">B0A50_01874</name>
</gene>
<dbReference type="OrthoDB" id="10265971at2759"/>
<feature type="region of interest" description="Disordered" evidence="1">
    <location>
        <begin position="195"/>
        <end position="215"/>
    </location>
</feature>
<evidence type="ECO:0000313" key="3">
    <source>
        <dbReference type="Proteomes" id="UP000308549"/>
    </source>
</evidence>
<dbReference type="AlphaFoldDB" id="A0A4U0UBZ8"/>
<comment type="caution">
    <text evidence="2">The sequence shown here is derived from an EMBL/GenBank/DDBJ whole genome shotgun (WGS) entry which is preliminary data.</text>
</comment>
<feature type="compositionally biased region" description="Low complexity" evidence="1">
    <location>
        <begin position="473"/>
        <end position="483"/>
    </location>
</feature>
<reference evidence="2 3" key="1">
    <citation type="submission" date="2017-03" db="EMBL/GenBank/DDBJ databases">
        <title>Genomes of endolithic fungi from Antarctica.</title>
        <authorList>
            <person name="Coleine C."/>
            <person name="Masonjones S."/>
            <person name="Stajich J.E."/>
        </authorList>
    </citation>
    <scope>NUCLEOTIDE SEQUENCE [LARGE SCALE GENOMIC DNA]</scope>
    <source>
        <strain evidence="2 3">CCFEE 6315</strain>
    </source>
</reference>
<name>A0A4U0UBZ8_9PEZI</name>
<evidence type="ECO:0000313" key="2">
    <source>
        <dbReference type="EMBL" id="TKA31795.1"/>
    </source>
</evidence>
<organism evidence="2 3">
    <name type="scientific">Salinomyces thailandicus</name>
    <dbReference type="NCBI Taxonomy" id="706561"/>
    <lineage>
        <taxon>Eukaryota</taxon>
        <taxon>Fungi</taxon>
        <taxon>Dikarya</taxon>
        <taxon>Ascomycota</taxon>
        <taxon>Pezizomycotina</taxon>
        <taxon>Dothideomycetes</taxon>
        <taxon>Dothideomycetidae</taxon>
        <taxon>Mycosphaerellales</taxon>
        <taxon>Teratosphaeriaceae</taxon>
        <taxon>Salinomyces</taxon>
    </lineage>
</organism>
<feature type="region of interest" description="Disordered" evidence="1">
    <location>
        <begin position="550"/>
        <end position="583"/>
    </location>
</feature>
<accession>A0A4U0UBZ8</accession>
<feature type="compositionally biased region" description="Low complexity" evidence="1">
    <location>
        <begin position="490"/>
        <end position="500"/>
    </location>
</feature>
<feature type="compositionally biased region" description="Basic residues" evidence="1">
    <location>
        <begin position="653"/>
        <end position="667"/>
    </location>
</feature>
<feature type="region of interest" description="Disordered" evidence="1">
    <location>
        <begin position="342"/>
        <end position="369"/>
    </location>
</feature>
<feature type="compositionally biased region" description="Low complexity" evidence="1">
    <location>
        <begin position="342"/>
        <end position="351"/>
    </location>
</feature>
<dbReference type="EMBL" id="NAJL01000007">
    <property type="protein sequence ID" value="TKA31795.1"/>
    <property type="molecule type" value="Genomic_DNA"/>
</dbReference>
<feature type="compositionally biased region" description="Low complexity" evidence="1">
    <location>
        <begin position="384"/>
        <end position="400"/>
    </location>
</feature>
<feature type="compositionally biased region" description="Polar residues" evidence="1">
    <location>
        <begin position="261"/>
        <end position="280"/>
    </location>
</feature>
<keyword evidence="3" id="KW-1185">Reference proteome</keyword>
<feature type="compositionally biased region" description="Polar residues" evidence="1">
    <location>
        <begin position="692"/>
        <end position="705"/>
    </location>
</feature>
<feature type="compositionally biased region" description="Low complexity" evidence="1">
    <location>
        <begin position="596"/>
        <end position="609"/>
    </location>
</feature>
<feature type="region of interest" description="Disordered" evidence="1">
    <location>
        <begin position="642"/>
        <end position="731"/>
    </location>
</feature>
<sequence length="1034" mass="112588">MGAHYFHSTLYQFNYEAQQIIIERLNATLNNTAIQCWYDTEHDWFELQCQDNSVGSADAVLARIISEYVVQEQQASDQEERAPNITRFPESCIEDDFTYQDEDEAQPEDPSARLALAVLPQPAPRRSECKTMHMVITEACPEMAVKLFRIHELPDGFLERTLLSVDEKRMCRAPIKSLVSAEEEELLGMAEFPVLQGRPPVTEGPTVSEDATPSEDATEITYWRMKEGDDTTVNQWLVGMGETELVPPEQRPEAPQEAHTLATNRNSTIGRTRVPRSSQPLPLEVQNVDEANTAEPGPTFQQLLQAAAGDRFGPQDSDVETEASRDSDETIVAANISFQSLMSSGQGQSSSALPPDAVLPGGQDGRGRPVLTTVADRTELEYDAASQSTSASTSQQGSTSLRSQHEQLSNQTDPAYAPSTALQSYGKAFAGLDTIGLAADAASQARWDLAHPQTPTKKKKKGRIQLASEQPNSLSSSLSQTTSHPATPRSSSGRASMSVSTGRELPCLQPRPAPELVTGTTYGTAGQYPGTASAAEPGAYRVAQESLPANTLIDDTDSSSDDRTVTSPTGLETPSGLAGEWFTHAGNGAERGKVAGQSTRRTSSGSTQSELLETDAGNNFQPQSYQENQQPIVERLEPLAQNIERSQKDSKKYTMRQKTRKKSKGQKVKVELPLPDPVPPPKKSKQPDASVASPSNAKQGHNASNARLPKAGREEVQVPAGKNSASGSVFSTNNEADSILDVPGDAELLSRFLKTIVSDGARVAVHLGLVFTFSVDKKMRKEVVTAQAMASRLNAAASRAVTFSSRLTTETTDVLHMLNLADGPTAIKVFYEFHVRFAGGTVRIINVELPFTCADTQYTRAEMEGEVLAKAYMHYPLRVWDAEVVVKAPAESADALTACLASLSTLGTPPSFTALVPTSEFAVQRVLAKKEYHRTLIPGKPSQLVLTEVQDLVLSPHYAPQANLRASAGSREEMVTHQRLWWEARVETSSDGAEICEAVEKLVTQMDGVGYNNVGPFEHTEKRPEEKVTWKNFW</sequence>
<dbReference type="Proteomes" id="UP000308549">
    <property type="component" value="Unassembled WGS sequence"/>
</dbReference>
<proteinExistence type="predicted"/>
<feature type="region of interest" description="Disordered" evidence="1">
    <location>
        <begin position="382"/>
        <end position="416"/>
    </location>
</feature>
<feature type="region of interest" description="Disordered" evidence="1">
    <location>
        <begin position="590"/>
        <end position="609"/>
    </location>
</feature>
<protein>
    <submittedName>
        <fullName evidence="2">Uncharacterized protein</fullName>
    </submittedName>
</protein>
<feature type="region of interest" description="Disordered" evidence="1">
    <location>
        <begin position="246"/>
        <end position="282"/>
    </location>
</feature>